<dbReference type="Gene3D" id="1.25.40.10">
    <property type="entry name" value="Tetratricopeptide repeat domain"/>
    <property type="match status" value="2"/>
</dbReference>
<evidence type="ECO:0000256" key="4">
    <source>
        <dbReference type="ARBA" id="ARBA00022679"/>
    </source>
</evidence>
<evidence type="ECO:0000313" key="13">
    <source>
        <dbReference type="Proteomes" id="UP000664034"/>
    </source>
</evidence>
<keyword evidence="13" id="KW-1185">Reference proteome</keyword>
<protein>
    <recommendedName>
        <fullName evidence="2">histidine kinase</fullName>
        <ecNumber evidence="2">2.7.13.3</ecNumber>
    </recommendedName>
</protein>
<keyword evidence="3" id="KW-0597">Phosphoprotein</keyword>
<feature type="repeat" description="TPR" evidence="8">
    <location>
        <begin position="214"/>
        <end position="247"/>
    </location>
</feature>
<dbReference type="EMBL" id="JAFMYV010000005">
    <property type="protein sequence ID" value="MBO0937385.1"/>
    <property type="molecule type" value="Genomic_DNA"/>
</dbReference>
<evidence type="ECO:0000256" key="2">
    <source>
        <dbReference type="ARBA" id="ARBA00012438"/>
    </source>
</evidence>
<feature type="transmembrane region" description="Helical" evidence="9">
    <location>
        <begin position="435"/>
        <end position="457"/>
    </location>
</feature>
<evidence type="ECO:0000256" key="5">
    <source>
        <dbReference type="ARBA" id="ARBA00022741"/>
    </source>
</evidence>
<evidence type="ECO:0000256" key="6">
    <source>
        <dbReference type="ARBA" id="ARBA00022777"/>
    </source>
</evidence>
<keyword evidence="9" id="KW-1133">Transmembrane helix</keyword>
<dbReference type="SUPFAM" id="SSF48452">
    <property type="entry name" value="TPR-like"/>
    <property type="match status" value="2"/>
</dbReference>
<comment type="catalytic activity">
    <reaction evidence="1">
        <text>ATP + protein L-histidine = ADP + protein N-phospho-L-histidine.</text>
        <dbReference type="EC" id="2.7.13.3"/>
    </reaction>
</comment>
<dbReference type="GO" id="GO:0005524">
    <property type="term" value="F:ATP binding"/>
    <property type="evidence" value="ECO:0007669"/>
    <property type="project" value="UniProtKB-KW"/>
</dbReference>
<dbReference type="InterPro" id="IPR011990">
    <property type="entry name" value="TPR-like_helical_dom_sf"/>
</dbReference>
<keyword evidence="8" id="KW-0802">TPR repeat</keyword>
<evidence type="ECO:0000259" key="11">
    <source>
        <dbReference type="SMART" id="SM00387"/>
    </source>
</evidence>
<dbReference type="SMART" id="SM00387">
    <property type="entry name" value="HATPase_c"/>
    <property type="match status" value="1"/>
</dbReference>
<keyword evidence="6" id="KW-0418">Kinase</keyword>
<keyword evidence="9" id="KW-0812">Transmembrane</keyword>
<dbReference type="Gene3D" id="3.30.565.10">
    <property type="entry name" value="Histidine kinase-like ATPase, C-terminal domain"/>
    <property type="match status" value="1"/>
</dbReference>
<dbReference type="EC" id="2.7.13.3" evidence="2"/>
<keyword evidence="9" id="KW-0472">Membrane</keyword>
<dbReference type="PANTHER" id="PTHR41523">
    <property type="entry name" value="TWO-COMPONENT SYSTEM SENSOR PROTEIN"/>
    <property type="match status" value="1"/>
</dbReference>
<dbReference type="Pfam" id="PF13424">
    <property type="entry name" value="TPR_12"/>
    <property type="match status" value="3"/>
</dbReference>
<gene>
    <name evidence="12" type="ORF">J2I47_12585</name>
</gene>
<organism evidence="12 13">
    <name type="scientific">Fibrella rubiginis</name>
    <dbReference type="NCBI Taxonomy" id="2817060"/>
    <lineage>
        <taxon>Bacteria</taxon>
        <taxon>Pseudomonadati</taxon>
        <taxon>Bacteroidota</taxon>
        <taxon>Cytophagia</taxon>
        <taxon>Cytophagales</taxon>
        <taxon>Spirosomataceae</taxon>
        <taxon>Fibrella</taxon>
    </lineage>
</organism>
<feature type="domain" description="Histidine kinase/HSP90-like ATPase" evidence="11">
    <location>
        <begin position="587"/>
        <end position="689"/>
    </location>
</feature>
<dbReference type="PROSITE" id="PS50005">
    <property type="entry name" value="TPR"/>
    <property type="match status" value="2"/>
</dbReference>
<dbReference type="InterPro" id="IPR019734">
    <property type="entry name" value="TPR_rpt"/>
</dbReference>
<keyword evidence="7" id="KW-0067">ATP-binding</keyword>
<dbReference type="SMART" id="SM00028">
    <property type="entry name" value="TPR"/>
    <property type="match status" value="6"/>
</dbReference>
<evidence type="ECO:0000256" key="1">
    <source>
        <dbReference type="ARBA" id="ARBA00000085"/>
    </source>
</evidence>
<dbReference type="Gene3D" id="3.30.450.20">
    <property type="entry name" value="PAS domain"/>
    <property type="match status" value="1"/>
</dbReference>
<comment type="caution">
    <text evidence="12">The sequence shown here is derived from an EMBL/GenBank/DDBJ whole genome shotgun (WGS) entry which is preliminary data.</text>
</comment>
<keyword evidence="4" id="KW-0808">Transferase</keyword>
<keyword evidence="10" id="KW-0732">Signal</keyword>
<dbReference type="SUPFAM" id="SSF55874">
    <property type="entry name" value="ATPase domain of HSP90 chaperone/DNA topoisomerase II/histidine kinase"/>
    <property type="match status" value="1"/>
</dbReference>
<dbReference type="RefSeq" id="WP_207364922.1">
    <property type="nucleotide sequence ID" value="NZ_JAFMYV010000005.1"/>
</dbReference>
<accession>A0A939GH62</accession>
<dbReference type="InterPro" id="IPR011495">
    <property type="entry name" value="Sig_transdc_His_kin_sub2_dim/P"/>
</dbReference>
<proteinExistence type="predicted"/>
<evidence type="ECO:0000256" key="8">
    <source>
        <dbReference type="PROSITE-ProRule" id="PRU00339"/>
    </source>
</evidence>
<reference evidence="12" key="1">
    <citation type="submission" date="2021-03" db="EMBL/GenBank/DDBJ databases">
        <title>Fibrella sp. HMF5335 genome sequencing and assembly.</title>
        <authorList>
            <person name="Kang H."/>
            <person name="Kim H."/>
            <person name="Bae S."/>
            <person name="Joh K."/>
        </authorList>
    </citation>
    <scope>NUCLEOTIDE SEQUENCE</scope>
    <source>
        <strain evidence="12">HMF5335</strain>
    </source>
</reference>
<evidence type="ECO:0000256" key="10">
    <source>
        <dbReference type="SAM" id="SignalP"/>
    </source>
</evidence>
<evidence type="ECO:0000256" key="9">
    <source>
        <dbReference type="SAM" id="Phobius"/>
    </source>
</evidence>
<keyword evidence="5" id="KW-0547">Nucleotide-binding</keyword>
<evidence type="ECO:0000313" key="12">
    <source>
        <dbReference type="EMBL" id="MBO0937385.1"/>
    </source>
</evidence>
<sequence>MLVYLKRFAGVALLLTAVMSPALAQSRLIDSLKTTLTRRLPDTTRAHIYYDIANAFYKQGQSDSAVRYLTRMEPIALRQKDHAGLGDCNRLNGVICMHRGLFEEALTFYQTALAHYTKAGNQKSVAKVYHNLGLLYKMMGDSQHVLAYTRRGLAYMQQAIALNERFKAAQSLRGNYINLGIIYEDLGDYKLGRDYFYKALDPIDNTLVTPEDARILYNNLGKNYNVEGQHQQAIVYLEKALAINESLRKNSSLVHNYRNLATAYNGLGQWDKAVRCAEKALDLSKRVNDAPLTSSVYGILAKTYANAGRYDKAYAASVVHKQIEDSLMTLAKTRTIAQLQGRYAVQQANALAGIRANLELAKTQAIVRVEAQKAKEIAAIQGEENRRIAQIKAIAEVAKTRAVAGVQAKYESQKKAQQIALLDGQNQQRTRQINYMTGGLVLLMMLLGGLVGQYFVIRRTNRRLSVQNGIITANSEQLVSQADKLRVLMKELHHRVKNNLAIVSSLLKLQSNRLDDEKAIQAVRVGQQRVEAMSLIHQRLYYTDQLTTVNMAEYLNDLAASLIRAYGYHPDSFDLQLNVDLPELDVDMAIPMGLIVNELATNAFKYAYDHCRYPMLRIALRRYADAAGSGMTLEVQDNGPGIDLSNGQPAGSRSFGKRLITSLSEQLDGQCEWLNQNGTLFRLSIQLTQQAETELPVITQPYLTPIPA</sequence>
<dbReference type="InterPro" id="IPR036890">
    <property type="entry name" value="HATPase_C_sf"/>
</dbReference>
<feature type="chain" id="PRO_5037520671" description="histidine kinase" evidence="10">
    <location>
        <begin position="25"/>
        <end position="708"/>
    </location>
</feature>
<dbReference type="Pfam" id="PF07568">
    <property type="entry name" value="HisKA_2"/>
    <property type="match status" value="1"/>
</dbReference>
<dbReference type="AlphaFoldDB" id="A0A939GH62"/>
<evidence type="ECO:0000256" key="7">
    <source>
        <dbReference type="ARBA" id="ARBA00022840"/>
    </source>
</evidence>
<dbReference type="InterPro" id="IPR003594">
    <property type="entry name" value="HATPase_dom"/>
</dbReference>
<feature type="signal peptide" evidence="10">
    <location>
        <begin position="1"/>
        <end position="24"/>
    </location>
</feature>
<name>A0A939GH62_9BACT</name>
<dbReference type="PANTHER" id="PTHR41523:SF8">
    <property type="entry name" value="ETHYLENE RESPONSE SENSOR PROTEIN"/>
    <property type="match status" value="1"/>
</dbReference>
<dbReference type="GO" id="GO:0004673">
    <property type="term" value="F:protein histidine kinase activity"/>
    <property type="evidence" value="ECO:0007669"/>
    <property type="project" value="UniProtKB-EC"/>
</dbReference>
<dbReference type="Pfam" id="PF13581">
    <property type="entry name" value="HATPase_c_2"/>
    <property type="match status" value="1"/>
</dbReference>
<dbReference type="Proteomes" id="UP000664034">
    <property type="component" value="Unassembled WGS sequence"/>
</dbReference>
<evidence type="ECO:0000256" key="3">
    <source>
        <dbReference type="ARBA" id="ARBA00022553"/>
    </source>
</evidence>
<feature type="repeat" description="TPR" evidence="8">
    <location>
        <begin position="254"/>
        <end position="287"/>
    </location>
</feature>